<proteinExistence type="predicted"/>
<evidence type="ECO:0000313" key="5">
    <source>
        <dbReference type="Proteomes" id="UP000663852"/>
    </source>
</evidence>
<evidence type="ECO:0000256" key="1">
    <source>
        <dbReference type="SAM" id="SignalP"/>
    </source>
</evidence>
<accession>A0A815WPN4</accession>
<dbReference type="AlphaFoldDB" id="A0A815WPN4"/>
<keyword evidence="1" id="KW-0732">Signal</keyword>
<protein>
    <submittedName>
        <fullName evidence="3">Uncharacterized protein</fullName>
    </submittedName>
</protein>
<name>A0A815WPN4_ADIRI</name>
<dbReference type="Proteomes" id="UP000663852">
    <property type="component" value="Unassembled WGS sequence"/>
</dbReference>
<sequence>MWNSFVGFFTLNILILGESIDNKHIITDVQAIVNIVAGTASLPQVYEETVYTQSICPNCHSSYWSLVKDKYEYLRSYPHCPRCGHKLELNDIIEDHDVIGAVVTFIQKGNLANAKFQLTHKALKTRNIKQVIQKVDMVKSEL</sequence>
<reference evidence="3" key="1">
    <citation type="submission" date="2021-02" db="EMBL/GenBank/DDBJ databases">
        <authorList>
            <person name="Nowell W R."/>
        </authorList>
    </citation>
    <scope>NUCLEOTIDE SEQUENCE</scope>
</reference>
<feature type="chain" id="PRO_5036229231" evidence="1">
    <location>
        <begin position="20"/>
        <end position="142"/>
    </location>
</feature>
<organism evidence="3 5">
    <name type="scientific">Adineta ricciae</name>
    <name type="common">Rotifer</name>
    <dbReference type="NCBI Taxonomy" id="249248"/>
    <lineage>
        <taxon>Eukaryota</taxon>
        <taxon>Metazoa</taxon>
        <taxon>Spiralia</taxon>
        <taxon>Gnathifera</taxon>
        <taxon>Rotifera</taxon>
        <taxon>Eurotatoria</taxon>
        <taxon>Bdelloidea</taxon>
        <taxon>Adinetida</taxon>
        <taxon>Adinetidae</taxon>
        <taxon>Adineta</taxon>
    </lineage>
</organism>
<dbReference type="EMBL" id="CAJNOR010003498">
    <property type="protein sequence ID" value="CAF1419866.1"/>
    <property type="molecule type" value="Genomic_DNA"/>
</dbReference>
<comment type="caution">
    <text evidence="3">The sequence shown here is derived from an EMBL/GenBank/DDBJ whole genome shotgun (WGS) entry which is preliminary data.</text>
</comment>
<feature type="signal peptide" evidence="1">
    <location>
        <begin position="1"/>
        <end position="19"/>
    </location>
</feature>
<evidence type="ECO:0000313" key="2">
    <source>
        <dbReference type="EMBL" id="CAF1419866.1"/>
    </source>
</evidence>
<dbReference type="Proteomes" id="UP000663828">
    <property type="component" value="Unassembled WGS sequence"/>
</dbReference>
<gene>
    <name evidence="3" type="ORF">EDS130_LOCUS45563</name>
    <name evidence="2" type="ORF">XAT740_LOCUS35156</name>
</gene>
<dbReference type="EMBL" id="CAJNOJ010001154">
    <property type="protein sequence ID" value="CAF1544536.1"/>
    <property type="molecule type" value="Genomic_DNA"/>
</dbReference>
<keyword evidence="4" id="KW-1185">Reference proteome</keyword>
<evidence type="ECO:0000313" key="3">
    <source>
        <dbReference type="EMBL" id="CAF1544536.1"/>
    </source>
</evidence>
<evidence type="ECO:0000313" key="4">
    <source>
        <dbReference type="Proteomes" id="UP000663828"/>
    </source>
</evidence>